<dbReference type="AlphaFoldDB" id="A0A2K3MCB7"/>
<organism evidence="2 3">
    <name type="scientific">Trifolium pratense</name>
    <name type="common">Red clover</name>
    <dbReference type="NCBI Taxonomy" id="57577"/>
    <lineage>
        <taxon>Eukaryota</taxon>
        <taxon>Viridiplantae</taxon>
        <taxon>Streptophyta</taxon>
        <taxon>Embryophyta</taxon>
        <taxon>Tracheophyta</taxon>
        <taxon>Spermatophyta</taxon>
        <taxon>Magnoliopsida</taxon>
        <taxon>eudicotyledons</taxon>
        <taxon>Gunneridae</taxon>
        <taxon>Pentapetalae</taxon>
        <taxon>rosids</taxon>
        <taxon>fabids</taxon>
        <taxon>Fabales</taxon>
        <taxon>Fabaceae</taxon>
        <taxon>Papilionoideae</taxon>
        <taxon>50 kb inversion clade</taxon>
        <taxon>NPAAA clade</taxon>
        <taxon>Hologalegina</taxon>
        <taxon>IRL clade</taxon>
        <taxon>Trifolieae</taxon>
        <taxon>Trifolium</taxon>
    </lineage>
</organism>
<dbReference type="Gene3D" id="3.30.420.10">
    <property type="entry name" value="Ribonuclease H-like superfamily/Ribonuclease H"/>
    <property type="match status" value="1"/>
</dbReference>
<dbReference type="PROSITE" id="PS50879">
    <property type="entry name" value="RNASE_H_1"/>
    <property type="match status" value="1"/>
</dbReference>
<accession>A0A2K3MCB7</accession>
<comment type="caution">
    <text evidence="2">The sequence shown here is derived from an EMBL/GenBank/DDBJ whole genome shotgun (WGS) entry which is preliminary data.</text>
</comment>
<dbReference type="PANTHER" id="PTHR47723:SF13">
    <property type="entry name" value="PUTATIVE-RELATED"/>
    <property type="match status" value="1"/>
</dbReference>
<evidence type="ECO:0000259" key="1">
    <source>
        <dbReference type="PROSITE" id="PS50879"/>
    </source>
</evidence>
<proteinExistence type="predicted"/>
<dbReference type="PANTHER" id="PTHR47723">
    <property type="entry name" value="OS05G0353850 PROTEIN"/>
    <property type="match status" value="1"/>
</dbReference>
<evidence type="ECO:0000313" key="3">
    <source>
        <dbReference type="Proteomes" id="UP000236291"/>
    </source>
</evidence>
<dbReference type="EMBL" id="ASHM01056579">
    <property type="protein sequence ID" value="PNX88441.1"/>
    <property type="molecule type" value="Genomic_DNA"/>
</dbReference>
<dbReference type="InterPro" id="IPR053151">
    <property type="entry name" value="RNase_H-like"/>
</dbReference>
<dbReference type="CDD" id="cd06222">
    <property type="entry name" value="RNase_H_like"/>
    <property type="match status" value="1"/>
</dbReference>
<sequence length="197" mass="21873">MAHVVKEYKLAVHANKIASEVQYDTIWINWKAPPYGWVKMNSYGLCKDNGIAGCGGLIRGCNGEWFGGYAKNIGKCSAYVAEFWGVLEGLKLAGRLGFQAIEVNVDSHLVANIINSNKEGIFMGRALVSKIHTFIDLDWNLVVRHSYREANQCADALVNLDCSLDSDICFYESCPTQFNHLLHADTMGMSIPRVIPL</sequence>
<dbReference type="InterPro" id="IPR012337">
    <property type="entry name" value="RNaseH-like_sf"/>
</dbReference>
<dbReference type="InterPro" id="IPR036397">
    <property type="entry name" value="RNaseH_sf"/>
</dbReference>
<name>A0A2K3MCB7_TRIPR</name>
<protein>
    <submittedName>
        <fullName evidence="2">Ethylene responsive transcription factor 1b</fullName>
    </submittedName>
</protein>
<feature type="domain" description="RNase H type-1" evidence="1">
    <location>
        <begin position="34"/>
        <end position="163"/>
    </location>
</feature>
<reference evidence="2 3" key="2">
    <citation type="journal article" date="2017" name="Front. Plant Sci.">
        <title>Gene Classification and Mining of Molecular Markers Useful in Red Clover (Trifolium pratense) Breeding.</title>
        <authorList>
            <person name="Istvanek J."/>
            <person name="Dluhosova J."/>
            <person name="Dluhos P."/>
            <person name="Patkova L."/>
            <person name="Nedelnik J."/>
            <person name="Repkova J."/>
        </authorList>
    </citation>
    <scope>NUCLEOTIDE SEQUENCE [LARGE SCALE GENOMIC DNA]</scope>
    <source>
        <strain evidence="3">cv. Tatra</strain>
        <tissue evidence="2">Young leaves</tissue>
    </source>
</reference>
<dbReference type="InterPro" id="IPR002156">
    <property type="entry name" value="RNaseH_domain"/>
</dbReference>
<dbReference type="Pfam" id="PF13456">
    <property type="entry name" value="RVT_3"/>
    <property type="match status" value="1"/>
</dbReference>
<dbReference type="InterPro" id="IPR044730">
    <property type="entry name" value="RNase_H-like_dom_plant"/>
</dbReference>
<dbReference type="SUPFAM" id="SSF53098">
    <property type="entry name" value="Ribonuclease H-like"/>
    <property type="match status" value="1"/>
</dbReference>
<dbReference type="GO" id="GO:0003676">
    <property type="term" value="F:nucleic acid binding"/>
    <property type="evidence" value="ECO:0007669"/>
    <property type="project" value="InterPro"/>
</dbReference>
<dbReference type="Proteomes" id="UP000236291">
    <property type="component" value="Unassembled WGS sequence"/>
</dbReference>
<evidence type="ECO:0000313" key="2">
    <source>
        <dbReference type="EMBL" id="PNX88441.1"/>
    </source>
</evidence>
<gene>
    <name evidence="2" type="ORF">L195_g044546</name>
</gene>
<dbReference type="ExpressionAtlas" id="A0A2K3MCB7">
    <property type="expression patterns" value="baseline"/>
</dbReference>
<dbReference type="STRING" id="57577.A0A2K3MCB7"/>
<reference evidence="2 3" key="1">
    <citation type="journal article" date="2014" name="Am. J. Bot.">
        <title>Genome assembly and annotation for red clover (Trifolium pratense; Fabaceae).</title>
        <authorList>
            <person name="Istvanek J."/>
            <person name="Jaros M."/>
            <person name="Krenek A."/>
            <person name="Repkova J."/>
        </authorList>
    </citation>
    <scope>NUCLEOTIDE SEQUENCE [LARGE SCALE GENOMIC DNA]</scope>
    <source>
        <strain evidence="3">cv. Tatra</strain>
        <tissue evidence="2">Young leaves</tissue>
    </source>
</reference>
<dbReference type="GO" id="GO:0004523">
    <property type="term" value="F:RNA-DNA hybrid ribonuclease activity"/>
    <property type="evidence" value="ECO:0007669"/>
    <property type="project" value="InterPro"/>
</dbReference>